<evidence type="ECO:0000313" key="3">
    <source>
        <dbReference type="Proteomes" id="UP001596072"/>
    </source>
</evidence>
<dbReference type="InterPro" id="IPR041698">
    <property type="entry name" value="Methyltransf_25"/>
</dbReference>
<dbReference type="Pfam" id="PF13649">
    <property type="entry name" value="Methyltransf_25"/>
    <property type="match status" value="1"/>
</dbReference>
<dbReference type="Proteomes" id="UP001596072">
    <property type="component" value="Unassembled WGS sequence"/>
</dbReference>
<dbReference type="RefSeq" id="WP_136431517.1">
    <property type="nucleotide sequence ID" value="NZ_JBHSNS010000001.1"/>
</dbReference>
<dbReference type="InterPro" id="IPR029063">
    <property type="entry name" value="SAM-dependent_MTases_sf"/>
</dbReference>
<evidence type="ECO:0000313" key="2">
    <source>
        <dbReference type="EMBL" id="MFC5728342.1"/>
    </source>
</evidence>
<dbReference type="EMBL" id="JBHSNS010000001">
    <property type="protein sequence ID" value="MFC5728342.1"/>
    <property type="molecule type" value="Genomic_DNA"/>
</dbReference>
<comment type="caution">
    <text evidence="2">The sequence shown here is derived from an EMBL/GenBank/DDBJ whole genome shotgun (WGS) entry which is preliminary data.</text>
</comment>
<keyword evidence="3" id="KW-1185">Reference proteome</keyword>
<protein>
    <submittedName>
        <fullName evidence="2">Class I SAM-dependent methyltransferase</fullName>
    </submittedName>
</protein>
<dbReference type="GO" id="GO:0008168">
    <property type="term" value="F:methyltransferase activity"/>
    <property type="evidence" value="ECO:0007669"/>
    <property type="project" value="UniProtKB-KW"/>
</dbReference>
<gene>
    <name evidence="2" type="ORF">ACFPQB_05395</name>
</gene>
<keyword evidence="2" id="KW-0489">Methyltransferase</keyword>
<organism evidence="2 3">
    <name type="scientific">Nocardioides vastitatis</name>
    <dbReference type="NCBI Taxonomy" id="2568655"/>
    <lineage>
        <taxon>Bacteria</taxon>
        <taxon>Bacillati</taxon>
        <taxon>Actinomycetota</taxon>
        <taxon>Actinomycetes</taxon>
        <taxon>Propionibacteriales</taxon>
        <taxon>Nocardioidaceae</taxon>
        <taxon>Nocardioides</taxon>
    </lineage>
</organism>
<dbReference type="GO" id="GO:0032259">
    <property type="term" value="P:methylation"/>
    <property type="evidence" value="ECO:0007669"/>
    <property type="project" value="UniProtKB-KW"/>
</dbReference>
<evidence type="ECO:0000259" key="1">
    <source>
        <dbReference type="Pfam" id="PF13649"/>
    </source>
</evidence>
<name>A0ABW0ZDD9_9ACTN</name>
<dbReference type="Gene3D" id="3.40.50.150">
    <property type="entry name" value="Vaccinia Virus protein VP39"/>
    <property type="match status" value="1"/>
</dbReference>
<reference evidence="3" key="1">
    <citation type="journal article" date="2019" name="Int. J. Syst. Evol. Microbiol.">
        <title>The Global Catalogue of Microorganisms (GCM) 10K type strain sequencing project: providing services to taxonomists for standard genome sequencing and annotation.</title>
        <authorList>
            <consortium name="The Broad Institute Genomics Platform"/>
            <consortium name="The Broad Institute Genome Sequencing Center for Infectious Disease"/>
            <person name="Wu L."/>
            <person name="Ma J."/>
        </authorList>
    </citation>
    <scope>NUCLEOTIDE SEQUENCE [LARGE SCALE GENOMIC DNA]</scope>
    <source>
        <strain evidence="3">YIM 94188</strain>
    </source>
</reference>
<feature type="domain" description="Methyltransferase" evidence="1">
    <location>
        <begin position="25"/>
        <end position="123"/>
    </location>
</feature>
<dbReference type="CDD" id="cd02440">
    <property type="entry name" value="AdoMet_MTases"/>
    <property type="match status" value="1"/>
</dbReference>
<accession>A0ABW0ZDD9</accession>
<keyword evidence="2" id="KW-0808">Transferase</keyword>
<dbReference type="SUPFAM" id="SSF53335">
    <property type="entry name" value="S-adenosyl-L-methionine-dependent methyltransferases"/>
    <property type="match status" value="1"/>
</dbReference>
<sequence length="172" mass="19111">MAVQKIPARIRWAVDFMDVQPNDHVLEIGCGNGAAADLICRRLEGKGKMFAIDRSEAGVDRTKARCADHIEAGRLTVRQIDLATLRVPVKRLTKVFAFDVNLFWVRDAHEEIALLHERILPGGSVNLFFDASRPDQVPGILSKASAQLRDAGFRVYIVDSKEPPVIGIIGRR</sequence>
<proteinExistence type="predicted"/>